<evidence type="ECO:0000256" key="4">
    <source>
        <dbReference type="ARBA" id="ARBA00022741"/>
    </source>
</evidence>
<evidence type="ECO:0000313" key="11">
    <source>
        <dbReference type="Proteomes" id="UP001595967"/>
    </source>
</evidence>
<keyword evidence="1 8" id="KW-0963">Cytoplasm</keyword>
<organism evidence="10 11">
    <name type="scientific">Comamonas nitrativorans</name>
    <dbReference type="NCBI Taxonomy" id="108437"/>
    <lineage>
        <taxon>Bacteria</taxon>
        <taxon>Pseudomonadati</taxon>
        <taxon>Pseudomonadota</taxon>
        <taxon>Betaproteobacteria</taxon>
        <taxon>Burkholderiales</taxon>
        <taxon>Comamonadaceae</taxon>
        <taxon>Comamonas</taxon>
    </lineage>
</organism>
<keyword evidence="11" id="KW-1185">Reference proteome</keyword>
<keyword evidence="3 8" id="KW-0479">Metal-binding</keyword>
<feature type="binding site" evidence="8">
    <location>
        <position position="30"/>
    </location>
    <ligand>
        <name>GTP</name>
        <dbReference type="ChEBI" id="CHEBI:37565"/>
    </ligand>
</feature>
<dbReference type="Gene3D" id="3.90.550.10">
    <property type="entry name" value="Spore Coat Polysaccharide Biosynthesis Protein SpsA, Chain A"/>
    <property type="match status" value="1"/>
</dbReference>
<protein>
    <recommendedName>
        <fullName evidence="8">Molybdenum cofactor guanylyltransferase</fullName>
        <shortName evidence="8">MoCo guanylyltransferase</shortName>
        <ecNumber evidence="8">2.7.7.77</ecNumber>
    </recommendedName>
    <alternativeName>
        <fullName evidence="8">GTP:molybdopterin guanylyltransferase</fullName>
    </alternativeName>
    <alternativeName>
        <fullName evidence="8">Mo-MPT guanylyltransferase</fullName>
    </alternativeName>
    <alternativeName>
        <fullName evidence="8">Molybdopterin guanylyltransferase</fullName>
    </alternativeName>
    <alternativeName>
        <fullName evidence="8">Molybdopterin-guanine dinucleotide synthase</fullName>
        <shortName evidence="8">MGD synthase</shortName>
    </alternativeName>
</protein>
<keyword evidence="6 8" id="KW-0342">GTP-binding</keyword>
<comment type="subunit">
    <text evidence="8">Monomer.</text>
</comment>
<evidence type="ECO:0000256" key="2">
    <source>
        <dbReference type="ARBA" id="ARBA00022679"/>
    </source>
</evidence>
<dbReference type="EC" id="2.7.7.77" evidence="8"/>
<evidence type="ECO:0000256" key="1">
    <source>
        <dbReference type="ARBA" id="ARBA00022490"/>
    </source>
</evidence>
<gene>
    <name evidence="8 10" type="primary">mobA</name>
    <name evidence="10" type="ORF">ACFO3A_12865</name>
</gene>
<name>A0ABV9GYH1_9BURK</name>
<dbReference type="RefSeq" id="WP_377727024.1">
    <property type="nucleotide sequence ID" value="NZ_JBHSEW010000011.1"/>
</dbReference>
<evidence type="ECO:0000313" key="10">
    <source>
        <dbReference type="EMBL" id="MFC4623102.1"/>
    </source>
</evidence>
<evidence type="ECO:0000256" key="6">
    <source>
        <dbReference type="ARBA" id="ARBA00023134"/>
    </source>
</evidence>
<dbReference type="SUPFAM" id="SSF53448">
    <property type="entry name" value="Nucleotide-diphospho-sugar transferases"/>
    <property type="match status" value="1"/>
</dbReference>
<evidence type="ECO:0000256" key="5">
    <source>
        <dbReference type="ARBA" id="ARBA00022842"/>
    </source>
</evidence>
<dbReference type="PANTHER" id="PTHR19136:SF81">
    <property type="entry name" value="MOLYBDENUM COFACTOR GUANYLYLTRANSFERASE"/>
    <property type="match status" value="1"/>
</dbReference>
<keyword evidence="5 8" id="KW-0460">Magnesium</keyword>
<evidence type="ECO:0000256" key="3">
    <source>
        <dbReference type="ARBA" id="ARBA00022723"/>
    </source>
</evidence>
<reference evidence="11" key="1">
    <citation type="journal article" date="2019" name="Int. J. Syst. Evol. Microbiol.">
        <title>The Global Catalogue of Microorganisms (GCM) 10K type strain sequencing project: providing services to taxonomists for standard genome sequencing and annotation.</title>
        <authorList>
            <consortium name="The Broad Institute Genomics Platform"/>
            <consortium name="The Broad Institute Genome Sequencing Center for Infectious Disease"/>
            <person name="Wu L."/>
            <person name="Ma J."/>
        </authorList>
    </citation>
    <scope>NUCLEOTIDE SEQUENCE [LARGE SCALE GENOMIC DNA]</scope>
    <source>
        <strain evidence="11">JCM 11650</strain>
    </source>
</reference>
<keyword evidence="4 8" id="KW-0547">Nucleotide-binding</keyword>
<dbReference type="GO" id="GO:0061603">
    <property type="term" value="F:molybdenum cofactor guanylyltransferase activity"/>
    <property type="evidence" value="ECO:0007669"/>
    <property type="project" value="UniProtKB-EC"/>
</dbReference>
<keyword evidence="10" id="KW-0548">Nucleotidyltransferase</keyword>
<comment type="caution">
    <text evidence="10">The sequence shown here is derived from an EMBL/GenBank/DDBJ whole genome shotgun (WGS) entry which is preliminary data.</text>
</comment>
<dbReference type="InterPro" id="IPR025877">
    <property type="entry name" value="MobA-like_NTP_Trfase"/>
</dbReference>
<feature type="binding site" evidence="8">
    <location>
        <position position="106"/>
    </location>
    <ligand>
        <name>GTP</name>
        <dbReference type="ChEBI" id="CHEBI:37565"/>
    </ligand>
</feature>
<dbReference type="HAMAP" id="MF_00316">
    <property type="entry name" value="MobA"/>
    <property type="match status" value="1"/>
</dbReference>
<feature type="binding site" evidence="8">
    <location>
        <position position="106"/>
    </location>
    <ligand>
        <name>Mg(2+)</name>
        <dbReference type="ChEBI" id="CHEBI:18420"/>
    </ligand>
</feature>
<comment type="similarity">
    <text evidence="8">Belongs to the MobA family.</text>
</comment>
<accession>A0ABV9GYH1</accession>
<dbReference type="CDD" id="cd02503">
    <property type="entry name" value="MobA"/>
    <property type="match status" value="1"/>
</dbReference>
<dbReference type="NCBIfam" id="TIGR02665">
    <property type="entry name" value="molyb_mobA"/>
    <property type="match status" value="1"/>
</dbReference>
<dbReference type="InterPro" id="IPR029044">
    <property type="entry name" value="Nucleotide-diphossugar_trans"/>
</dbReference>
<sequence>MAHRTAPSRSNTTGLVLAGGQGTRMGGVDKGLQPLAGQPLAWYALERLRPQVSTCLISANRHLDQYAAWGVPVLADTLPHYPGPLAGFLAGLAACPTEWLLTVPCDSPFFPADLAQRLAACAQEHQAPLVLAAAPDAQDVLRPQPTFALIHHDLAPSLADFLAQGEHKIGLWAARQGRVLCPFDRSGDAPLRSFANINTLAQLQAQGQALPAA</sequence>
<dbReference type="PANTHER" id="PTHR19136">
    <property type="entry name" value="MOLYBDENUM COFACTOR GUANYLYLTRANSFERASE"/>
    <property type="match status" value="1"/>
</dbReference>
<feature type="binding site" evidence="8">
    <location>
        <begin position="17"/>
        <end position="19"/>
    </location>
    <ligand>
        <name>GTP</name>
        <dbReference type="ChEBI" id="CHEBI:37565"/>
    </ligand>
</feature>
<comment type="subcellular location">
    <subcellularLocation>
        <location evidence="8">Cytoplasm</location>
    </subcellularLocation>
</comment>
<comment type="catalytic activity">
    <reaction evidence="8">
        <text>Mo-molybdopterin + GTP + H(+) = Mo-molybdopterin guanine dinucleotide + diphosphate</text>
        <dbReference type="Rhea" id="RHEA:34243"/>
        <dbReference type="ChEBI" id="CHEBI:15378"/>
        <dbReference type="ChEBI" id="CHEBI:33019"/>
        <dbReference type="ChEBI" id="CHEBI:37565"/>
        <dbReference type="ChEBI" id="CHEBI:71302"/>
        <dbReference type="ChEBI" id="CHEBI:71310"/>
        <dbReference type="EC" id="2.7.7.77"/>
    </reaction>
</comment>
<feature type="domain" description="MobA-like NTP transferase" evidence="9">
    <location>
        <begin position="14"/>
        <end position="167"/>
    </location>
</feature>
<dbReference type="Proteomes" id="UP001595967">
    <property type="component" value="Unassembled WGS sequence"/>
</dbReference>
<dbReference type="InterPro" id="IPR013482">
    <property type="entry name" value="Molybde_CF_guanTrfase"/>
</dbReference>
<comment type="cofactor">
    <cofactor evidence="8">
        <name>Mg(2+)</name>
        <dbReference type="ChEBI" id="CHEBI:18420"/>
    </cofactor>
</comment>
<proteinExistence type="inferred from homology"/>
<keyword evidence="7 8" id="KW-0501">Molybdenum cofactor biosynthesis</keyword>
<comment type="caution">
    <text evidence="8">Lacks conserved residue(s) required for the propagation of feature annotation.</text>
</comment>
<feature type="binding site" evidence="8">
    <location>
        <position position="76"/>
    </location>
    <ligand>
        <name>GTP</name>
        <dbReference type="ChEBI" id="CHEBI:37565"/>
    </ligand>
</feature>
<dbReference type="EMBL" id="JBHSEW010000011">
    <property type="protein sequence ID" value="MFC4623102.1"/>
    <property type="molecule type" value="Genomic_DNA"/>
</dbReference>
<comment type="function">
    <text evidence="8">Transfers a GMP moiety from GTP to Mo-molybdopterin (Mo-MPT) cofactor (Moco or molybdenum cofactor) to form Mo-molybdopterin guanine dinucleotide (Mo-MGD) cofactor.</text>
</comment>
<evidence type="ECO:0000256" key="8">
    <source>
        <dbReference type="HAMAP-Rule" id="MF_00316"/>
    </source>
</evidence>
<dbReference type="Pfam" id="PF12804">
    <property type="entry name" value="NTP_transf_3"/>
    <property type="match status" value="1"/>
</dbReference>
<evidence type="ECO:0000256" key="7">
    <source>
        <dbReference type="ARBA" id="ARBA00023150"/>
    </source>
</evidence>
<keyword evidence="2 8" id="KW-0808">Transferase</keyword>
<evidence type="ECO:0000259" key="9">
    <source>
        <dbReference type="Pfam" id="PF12804"/>
    </source>
</evidence>
<comment type="domain">
    <text evidence="8">The N-terminal domain determines nucleotide recognition and specific binding, while the C-terminal domain determines the specific binding to the target protein.</text>
</comment>